<feature type="domain" description="Extradiol ring-cleavage dioxygenase class III enzyme subunit B" evidence="6">
    <location>
        <begin position="36"/>
        <end position="234"/>
    </location>
</feature>
<dbReference type="InterPro" id="IPR014436">
    <property type="entry name" value="Extradiol_dOase_DODA"/>
</dbReference>
<dbReference type="Proteomes" id="UP001500657">
    <property type="component" value="Unassembled WGS sequence"/>
</dbReference>
<dbReference type="CDD" id="cd07363">
    <property type="entry name" value="45_DOPA_Dioxygenase"/>
    <property type="match status" value="1"/>
</dbReference>
<dbReference type="EMBL" id="BAAAFO010000003">
    <property type="protein sequence ID" value="GAA0257995.1"/>
    <property type="molecule type" value="Genomic_DNA"/>
</dbReference>
<evidence type="ECO:0000256" key="2">
    <source>
        <dbReference type="ARBA" id="ARBA00007581"/>
    </source>
</evidence>
<comment type="cofactor">
    <cofactor evidence="1">
        <name>Zn(2+)</name>
        <dbReference type="ChEBI" id="CHEBI:29105"/>
    </cofactor>
</comment>
<evidence type="ECO:0000313" key="8">
    <source>
        <dbReference type="Proteomes" id="UP001500657"/>
    </source>
</evidence>
<evidence type="ECO:0000256" key="4">
    <source>
        <dbReference type="ARBA" id="ARBA00022833"/>
    </source>
</evidence>
<accession>A0ABP3EDB2</accession>
<reference evidence="8" key="1">
    <citation type="journal article" date="2019" name="Int. J. Syst. Evol. Microbiol.">
        <title>The Global Catalogue of Microorganisms (GCM) 10K type strain sequencing project: providing services to taxonomists for standard genome sequencing and annotation.</title>
        <authorList>
            <consortium name="The Broad Institute Genomics Platform"/>
            <consortium name="The Broad Institute Genome Sequencing Center for Infectious Disease"/>
            <person name="Wu L."/>
            <person name="Ma J."/>
        </authorList>
    </citation>
    <scope>NUCLEOTIDE SEQUENCE [LARGE SCALE GENOMIC DNA]</scope>
    <source>
        <strain evidence="8">JCM 16242</strain>
    </source>
</reference>
<organism evidence="7 8">
    <name type="scientific">Rhodanobacter caeni</name>
    <dbReference type="NCBI Taxonomy" id="657654"/>
    <lineage>
        <taxon>Bacteria</taxon>
        <taxon>Pseudomonadati</taxon>
        <taxon>Pseudomonadota</taxon>
        <taxon>Gammaproteobacteria</taxon>
        <taxon>Lysobacterales</taxon>
        <taxon>Rhodanobacteraceae</taxon>
        <taxon>Rhodanobacter</taxon>
    </lineage>
</organism>
<comment type="caution">
    <text evidence="7">The sequence shown here is derived from an EMBL/GenBank/DDBJ whole genome shotgun (WGS) entry which is preliminary data.</text>
</comment>
<dbReference type="RefSeq" id="WP_343883008.1">
    <property type="nucleotide sequence ID" value="NZ_BAAAFO010000003.1"/>
</dbReference>
<evidence type="ECO:0000256" key="3">
    <source>
        <dbReference type="ARBA" id="ARBA00022723"/>
    </source>
</evidence>
<evidence type="ECO:0000259" key="6">
    <source>
        <dbReference type="Pfam" id="PF02900"/>
    </source>
</evidence>
<dbReference type="PANTHER" id="PTHR30096">
    <property type="entry name" value="4,5-DOPA DIOXYGENASE EXTRADIOL-LIKE PROTEIN"/>
    <property type="match status" value="1"/>
</dbReference>
<comment type="similarity">
    <text evidence="2">Belongs to the DODA-type extradiol aromatic ring-opening dioxygenase family.</text>
</comment>
<dbReference type="GO" id="GO:0051213">
    <property type="term" value="F:dioxygenase activity"/>
    <property type="evidence" value="ECO:0007669"/>
    <property type="project" value="UniProtKB-KW"/>
</dbReference>
<keyword evidence="5" id="KW-0560">Oxidoreductase</keyword>
<dbReference type="InterPro" id="IPR004183">
    <property type="entry name" value="Xdiol_dOase_suB"/>
</dbReference>
<keyword evidence="3" id="KW-0479">Metal-binding</keyword>
<keyword evidence="8" id="KW-1185">Reference proteome</keyword>
<evidence type="ECO:0000256" key="5">
    <source>
        <dbReference type="ARBA" id="ARBA00023002"/>
    </source>
</evidence>
<name>A0ABP3EDB2_9GAMM</name>
<keyword evidence="7" id="KW-0223">Dioxygenase</keyword>
<keyword evidence="4" id="KW-0862">Zinc</keyword>
<dbReference type="PIRSF" id="PIRSF006157">
    <property type="entry name" value="Doxgns_DODA"/>
    <property type="match status" value="1"/>
</dbReference>
<dbReference type="Pfam" id="PF02900">
    <property type="entry name" value="LigB"/>
    <property type="match status" value="1"/>
</dbReference>
<dbReference type="PANTHER" id="PTHR30096:SF0">
    <property type="entry name" value="4,5-DOPA DIOXYGENASE EXTRADIOL-LIKE PROTEIN"/>
    <property type="match status" value="1"/>
</dbReference>
<dbReference type="Gene3D" id="3.40.830.10">
    <property type="entry name" value="LigB-like"/>
    <property type="match status" value="1"/>
</dbReference>
<proteinExistence type="inferred from homology"/>
<dbReference type="SUPFAM" id="SSF53213">
    <property type="entry name" value="LigB-like"/>
    <property type="match status" value="1"/>
</dbReference>
<evidence type="ECO:0000256" key="1">
    <source>
        <dbReference type="ARBA" id="ARBA00001947"/>
    </source>
</evidence>
<protein>
    <submittedName>
        <fullName evidence="7">Class III extradiol ring-cleavage dioxygenase</fullName>
    </submittedName>
</protein>
<evidence type="ECO:0000313" key="7">
    <source>
        <dbReference type="EMBL" id="GAA0257995.1"/>
    </source>
</evidence>
<gene>
    <name evidence="7" type="ORF">GCM10009126_24010</name>
</gene>
<sequence>MTSAPSLFISHGSPMFALEPGLLGPNLRAIGASLSGIHAVLVVSPHWQTRGVRVGSSAAPETIHDFGGFPAPLYQLHYPAPGAPALAQDAARLLASAGFDVTLDERRGLDHGAWVPLRYLFPDADVPVFQVSLPQHIDAAGALRLGQALAPLRERGVLVVGSGSLTHNLYEFRQHIRDPEYAQQFADWVRDAVAARDVAALVDYRRRAPHGERAHPTEEHYLPLLVALGASTPDDAAQRVEGGMTYGVLSMDSFAFGLPETAWEEAA</sequence>